<feature type="compositionally biased region" description="Basic and acidic residues" evidence="7">
    <location>
        <begin position="208"/>
        <end position="219"/>
    </location>
</feature>
<evidence type="ECO:0000256" key="6">
    <source>
        <dbReference type="RuleBase" id="RU367028"/>
    </source>
</evidence>
<feature type="region of interest" description="Disordered" evidence="7">
    <location>
        <begin position="1"/>
        <end position="21"/>
    </location>
</feature>
<dbReference type="Proteomes" id="UP000289738">
    <property type="component" value="Chromosome B03"/>
</dbReference>
<dbReference type="STRING" id="3818.A0A444ZRE4"/>
<keyword evidence="4 6" id="KW-0804">Transcription</keyword>
<feature type="compositionally biased region" description="Polar residues" evidence="7">
    <location>
        <begin position="220"/>
        <end position="240"/>
    </location>
</feature>
<dbReference type="GO" id="GO:0045892">
    <property type="term" value="P:negative regulation of DNA-templated transcription"/>
    <property type="evidence" value="ECO:0007669"/>
    <property type="project" value="UniProtKB-UniRule"/>
</dbReference>
<evidence type="ECO:0000313" key="9">
    <source>
        <dbReference type="EMBL" id="RYR16769.1"/>
    </source>
</evidence>
<evidence type="ECO:0000256" key="4">
    <source>
        <dbReference type="ARBA" id="ARBA00023163"/>
    </source>
</evidence>
<keyword evidence="3 6" id="KW-0805">Transcription regulation</keyword>
<keyword evidence="10" id="KW-1185">Reference proteome</keyword>
<evidence type="ECO:0000259" key="8">
    <source>
        <dbReference type="PROSITE" id="PS51754"/>
    </source>
</evidence>
<dbReference type="NCBIfam" id="TIGR01568">
    <property type="entry name" value="A_thal_3678"/>
    <property type="match status" value="1"/>
</dbReference>
<feature type="domain" description="OVATE" evidence="8">
    <location>
        <begin position="332"/>
        <end position="391"/>
    </location>
</feature>
<evidence type="ECO:0000313" key="10">
    <source>
        <dbReference type="Proteomes" id="UP000289738"/>
    </source>
</evidence>
<dbReference type="InterPro" id="IPR006458">
    <property type="entry name" value="Ovate_C"/>
</dbReference>
<comment type="caution">
    <text evidence="9">The sequence shown here is derived from an EMBL/GenBank/DDBJ whole genome shotgun (WGS) entry which is preliminary data.</text>
</comment>
<feature type="region of interest" description="Disordered" evidence="7">
    <location>
        <begin position="43"/>
        <end position="72"/>
    </location>
</feature>
<dbReference type="GO" id="GO:0005634">
    <property type="term" value="C:nucleus"/>
    <property type="evidence" value="ECO:0007669"/>
    <property type="project" value="UniProtKB-SubCell"/>
</dbReference>
<dbReference type="AlphaFoldDB" id="A0A444ZRE4"/>
<evidence type="ECO:0000256" key="1">
    <source>
        <dbReference type="ARBA" id="ARBA00004123"/>
    </source>
</evidence>
<dbReference type="PANTHER" id="PTHR33057:SF82">
    <property type="entry name" value="TRANSCRIPTION REPRESSOR OFP5"/>
    <property type="match status" value="1"/>
</dbReference>
<feature type="compositionally biased region" description="Basic residues" evidence="7">
    <location>
        <begin position="277"/>
        <end position="289"/>
    </location>
</feature>
<protein>
    <recommendedName>
        <fullName evidence="6">Transcription repressor</fullName>
    </recommendedName>
    <alternativeName>
        <fullName evidence="6">Ovate family protein</fullName>
    </alternativeName>
</protein>
<evidence type="ECO:0000256" key="3">
    <source>
        <dbReference type="ARBA" id="ARBA00023015"/>
    </source>
</evidence>
<comment type="function">
    <text evidence="6">Transcriptional repressor that regulates multiple aspects of plant growth and development.</text>
</comment>
<name>A0A444ZRE4_ARAHY</name>
<comment type="subcellular location">
    <subcellularLocation>
        <location evidence="1 6">Nucleus</location>
    </subcellularLocation>
</comment>
<evidence type="ECO:0000256" key="2">
    <source>
        <dbReference type="ARBA" id="ARBA00022491"/>
    </source>
</evidence>
<keyword evidence="2 6" id="KW-0678">Repressor</keyword>
<dbReference type="PANTHER" id="PTHR33057">
    <property type="entry name" value="TRANSCRIPTION REPRESSOR OFP7-RELATED"/>
    <property type="match status" value="1"/>
</dbReference>
<proteinExistence type="predicted"/>
<sequence length="406" mass="46443">MKWGGRKLSPASSSNSINNNTKHSFISQVSPFSWLSKFKQMRINSERKPGQNAKQNSVPSYGSAPKDACGNRGRFYGGEDDAFWRLSFGEESHEHNKSSEDILKSTLHNLDGDHANDVIQSSAQFGLSDKRHGRREASLRFKQKDIGMGEERKLPSENECDHGGKEFEFLRRRYERKAQKVFQDQLLKLEKAADNLESEFASSNSKSLENDVLKSESPRTIRTPRTNSYISSVNSKNSGHGNIKEGGVNSGKNTEELRVKVNKKRQSIHVSKELQRRKPRNSPRVRVHSPRMASKVEICKIKAIEDMKKAKLKMKKEEEISEETAGVDSFAVVKCSMDPQQDFRDSMMEMIVQRKISRPEEMEELLACYLTLNSSEYHDIIIKVFREVWLYVNKVCCLKSEAMQLQ</sequence>
<accession>A0A444ZRE4</accession>
<reference evidence="9 10" key="1">
    <citation type="submission" date="2019-01" db="EMBL/GenBank/DDBJ databases">
        <title>Sequencing of cultivated peanut Arachis hypogaea provides insights into genome evolution and oil improvement.</title>
        <authorList>
            <person name="Chen X."/>
        </authorList>
    </citation>
    <scope>NUCLEOTIDE SEQUENCE [LARGE SCALE GENOMIC DNA]</scope>
    <source>
        <strain evidence="10">cv. Fuhuasheng</strain>
        <tissue evidence="9">Leaves</tissue>
    </source>
</reference>
<feature type="region of interest" description="Disordered" evidence="7">
    <location>
        <begin position="200"/>
        <end position="289"/>
    </location>
</feature>
<dbReference type="EMBL" id="SDMP01000013">
    <property type="protein sequence ID" value="RYR16769.1"/>
    <property type="molecule type" value="Genomic_DNA"/>
</dbReference>
<dbReference type="PROSITE" id="PS51754">
    <property type="entry name" value="OVATE"/>
    <property type="match status" value="1"/>
</dbReference>
<keyword evidence="5 6" id="KW-0539">Nucleus</keyword>
<organism evidence="9 10">
    <name type="scientific">Arachis hypogaea</name>
    <name type="common">Peanut</name>
    <dbReference type="NCBI Taxonomy" id="3818"/>
    <lineage>
        <taxon>Eukaryota</taxon>
        <taxon>Viridiplantae</taxon>
        <taxon>Streptophyta</taxon>
        <taxon>Embryophyta</taxon>
        <taxon>Tracheophyta</taxon>
        <taxon>Spermatophyta</taxon>
        <taxon>Magnoliopsida</taxon>
        <taxon>eudicotyledons</taxon>
        <taxon>Gunneridae</taxon>
        <taxon>Pentapetalae</taxon>
        <taxon>rosids</taxon>
        <taxon>fabids</taxon>
        <taxon>Fabales</taxon>
        <taxon>Fabaceae</taxon>
        <taxon>Papilionoideae</taxon>
        <taxon>50 kb inversion clade</taxon>
        <taxon>dalbergioids sensu lato</taxon>
        <taxon>Dalbergieae</taxon>
        <taxon>Pterocarpus clade</taxon>
        <taxon>Arachis</taxon>
    </lineage>
</organism>
<evidence type="ECO:0000256" key="7">
    <source>
        <dbReference type="SAM" id="MobiDB-lite"/>
    </source>
</evidence>
<dbReference type="Pfam" id="PF04844">
    <property type="entry name" value="Ovate"/>
    <property type="match status" value="1"/>
</dbReference>
<dbReference type="InterPro" id="IPR038933">
    <property type="entry name" value="Ovate"/>
</dbReference>
<evidence type="ECO:0000256" key="5">
    <source>
        <dbReference type="ARBA" id="ARBA00023242"/>
    </source>
</evidence>
<gene>
    <name evidence="9" type="ORF">Ahy_B03g061671</name>
</gene>